<dbReference type="EMBL" id="PVNP01000020">
    <property type="protein sequence ID" value="PRO75059.1"/>
    <property type="molecule type" value="Genomic_DNA"/>
</dbReference>
<dbReference type="AlphaFoldDB" id="A0A2S9VF38"/>
<dbReference type="RefSeq" id="WP_105933290.1">
    <property type="nucleotide sequence ID" value="NZ_PVNP01000020.1"/>
</dbReference>
<accession>A0A2S9VF38</accession>
<protein>
    <submittedName>
        <fullName evidence="1">Uncharacterized protein</fullName>
    </submittedName>
</protein>
<organism evidence="1 2">
    <name type="scientific">Alteromonas alba</name>
    <dbReference type="NCBI Taxonomy" id="2079529"/>
    <lineage>
        <taxon>Bacteria</taxon>
        <taxon>Pseudomonadati</taxon>
        <taxon>Pseudomonadota</taxon>
        <taxon>Gammaproteobacteria</taxon>
        <taxon>Alteromonadales</taxon>
        <taxon>Alteromonadaceae</taxon>
        <taxon>Alteromonas/Salinimonas group</taxon>
        <taxon>Alteromonas</taxon>
    </lineage>
</organism>
<evidence type="ECO:0000313" key="2">
    <source>
        <dbReference type="Proteomes" id="UP000238949"/>
    </source>
</evidence>
<reference evidence="2" key="1">
    <citation type="journal article" date="2020" name="Int. J. Syst. Evol. Microbiol.">
        <title>Alteromonas alba sp. nov., a marine bacterium isolated from the seawater of the West Pacific Ocean.</title>
        <authorList>
            <person name="Sun C."/>
            <person name="Wu Y.-H."/>
            <person name="Xamxidin M."/>
            <person name="Cheng H."/>
            <person name="Xu X.-W."/>
        </authorList>
    </citation>
    <scope>NUCLEOTIDE SEQUENCE [LARGE SCALE GENOMIC DNA]</scope>
    <source>
        <strain evidence="2">190</strain>
    </source>
</reference>
<sequence length="214" mass="23554">MYFSVEHSLERLAVFASYTECDGCEDAELTRQLIDGLLMSGVHVELLLLNSKEHSSCRLPAHPHLTIKTLRASSVWLAVPELKRYMQSHPGEIVLAVDDQYIQAASMANLLSGLRGNVAGLMHNTNWGTSHSGVTPRLRSGLMRLLYGYTSGVITESADTGRTLELMCRLPKARIKMLAQPCRQDVAISGCIELLTEWQCCGVCSVNSGRYLSA</sequence>
<dbReference type="Proteomes" id="UP000238949">
    <property type="component" value="Unassembled WGS sequence"/>
</dbReference>
<evidence type="ECO:0000313" key="1">
    <source>
        <dbReference type="EMBL" id="PRO75059.1"/>
    </source>
</evidence>
<comment type="caution">
    <text evidence="1">The sequence shown here is derived from an EMBL/GenBank/DDBJ whole genome shotgun (WGS) entry which is preliminary data.</text>
</comment>
<gene>
    <name evidence="1" type="ORF">C6Y40_03070</name>
</gene>
<proteinExistence type="predicted"/>
<keyword evidence="2" id="KW-1185">Reference proteome</keyword>
<dbReference type="OrthoDB" id="14758at226"/>
<name>A0A2S9VF38_9ALTE</name>
<dbReference type="SUPFAM" id="SSF53756">
    <property type="entry name" value="UDP-Glycosyltransferase/glycogen phosphorylase"/>
    <property type="match status" value="1"/>
</dbReference>